<gene>
    <name evidence="2" type="ORF">NDU88_006742</name>
</gene>
<keyword evidence="3" id="KW-1185">Reference proteome</keyword>
<dbReference type="EMBL" id="JANPWB010000011">
    <property type="protein sequence ID" value="KAJ1128363.1"/>
    <property type="molecule type" value="Genomic_DNA"/>
</dbReference>
<feature type="region of interest" description="Disordered" evidence="1">
    <location>
        <begin position="154"/>
        <end position="186"/>
    </location>
</feature>
<proteinExistence type="predicted"/>
<feature type="region of interest" description="Disordered" evidence="1">
    <location>
        <begin position="32"/>
        <end position="71"/>
    </location>
</feature>
<dbReference type="AlphaFoldDB" id="A0AAV7PJA0"/>
<name>A0AAV7PJA0_PLEWA</name>
<accession>A0AAV7PJA0</accession>
<evidence type="ECO:0000256" key="1">
    <source>
        <dbReference type="SAM" id="MobiDB-lite"/>
    </source>
</evidence>
<protein>
    <submittedName>
        <fullName evidence="2">Uncharacterized protein</fullName>
    </submittedName>
</protein>
<dbReference type="Proteomes" id="UP001066276">
    <property type="component" value="Chromosome 7"/>
</dbReference>
<sequence>MPPKKACTPKGRERDPDLSQLLRLVLEKLGSEEPSVAIEAPKKDGGREKGSRPKRSHVAPNAAFPPVKRRRNAKAQVPATIILTPPTAAPATIILSPHAATSLSEQLSVPVAAAPLTDPLPTPQVLISGSTAPAGVGIEGVLADIRNSLAALAPTAQTGPSPTPLQGVVSPAPSGPPPVGFHDSRANDQEPSRLALMEVSKLLAGINAPSTTATPPTAPWGADMSWQNTVADLKRQVDSLVAAHSSNLRQAAISSPCVALAPSIGLPSPPPVQDVQPNSSKLQNPDIPVKEGMTDSLLSRPALYPKIIPGSDACMPRQLVGVLAAPGRAFLLFLLRPVLTPSLRWRLSRPPVYHISSGRMCGLRVLQALLCTVTRRPVTRGGRRG</sequence>
<feature type="compositionally biased region" description="Basic and acidic residues" evidence="1">
    <location>
        <begin position="40"/>
        <end position="51"/>
    </location>
</feature>
<evidence type="ECO:0000313" key="3">
    <source>
        <dbReference type="Proteomes" id="UP001066276"/>
    </source>
</evidence>
<evidence type="ECO:0000313" key="2">
    <source>
        <dbReference type="EMBL" id="KAJ1128363.1"/>
    </source>
</evidence>
<organism evidence="2 3">
    <name type="scientific">Pleurodeles waltl</name>
    <name type="common">Iberian ribbed newt</name>
    <dbReference type="NCBI Taxonomy" id="8319"/>
    <lineage>
        <taxon>Eukaryota</taxon>
        <taxon>Metazoa</taxon>
        <taxon>Chordata</taxon>
        <taxon>Craniata</taxon>
        <taxon>Vertebrata</taxon>
        <taxon>Euteleostomi</taxon>
        <taxon>Amphibia</taxon>
        <taxon>Batrachia</taxon>
        <taxon>Caudata</taxon>
        <taxon>Salamandroidea</taxon>
        <taxon>Salamandridae</taxon>
        <taxon>Pleurodelinae</taxon>
        <taxon>Pleurodeles</taxon>
    </lineage>
</organism>
<reference evidence="2" key="1">
    <citation type="journal article" date="2022" name="bioRxiv">
        <title>Sequencing and chromosome-scale assembly of the giantPleurodeles waltlgenome.</title>
        <authorList>
            <person name="Brown T."/>
            <person name="Elewa A."/>
            <person name="Iarovenko S."/>
            <person name="Subramanian E."/>
            <person name="Araus A.J."/>
            <person name="Petzold A."/>
            <person name="Susuki M."/>
            <person name="Suzuki K.-i.T."/>
            <person name="Hayashi T."/>
            <person name="Toyoda A."/>
            <person name="Oliveira C."/>
            <person name="Osipova E."/>
            <person name="Leigh N.D."/>
            <person name="Simon A."/>
            <person name="Yun M.H."/>
        </authorList>
    </citation>
    <scope>NUCLEOTIDE SEQUENCE</scope>
    <source>
        <strain evidence="2">20211129_DDA</strain>
        <tissue evidence="2">Liver</tissue>
    </source>
</reference>
<comment type="caution">
    <text evidence="2">The sequence shown here is derived from an EMBL/GenBank/DDBJ whole genome shotgun (WGS) entry which is preliminary data.</text>
</comment>